<dbReference type="PRINTS" id="PR01607">
    <property type="entry name" value="APYRASEFAMLY"/>
</dbReference>
<dbReference type="InterPro" id="IPR036907">
    <property type="entry name" value="5'-Nucleotdase_C_sf"/>
</dbReference>
<dbReference type="EMBL" id="JARWBG010000047">
    <property type="protein sequence ID" value="MDH2392720.1"/>
    <property type="molecule type" value="Genomic_DNA"/>
</dbReference>
<dbReference type="Pfam" id="PF00149">
    <property type="entry name" value="Metallophos"/>
    <property type="match status" value="1"/>
</dbReference>
<evidence type="ECO:0000256" key="3">
    <source>
        <dbReference type="SAM" id="MobiDB-lite"/>
    </source>
</evidence>
<dbReference type="SUPFAM" id="SSF55816">
    <property type="entry name" value="5'-nucleotidase (syn. UDP-sugar hydrolase), C-terminal domain"/>
    <property type="match status" value="1"/>
</dbReference>
<feature type="chain" id="PRO_5044993499" evidence="2">
    <location>
        <begin position="36"/>
        <end position="646"/>
    </location>
</feature>
<evidence type="ECO:0000313" key="6">
    <source>
        <dbReference type="EMBL" id="MDH2392720.1"/>
    </source>
</evidence>
<accession>A0ABT6HVW0</accession>
<dbReference type="InterPro" id="IPR006179">
    <property type="entry name" value="5_nucleotidase/apyrase"/>
</dbReference>
<protein>
    <submittedName>
        <fullName evidence="6">Bifunctional metallophosphatase/5'-nucleotidase</fullName>
    </submittedName>
</protein>
<dbReference type="SUPFAM" id="SSF56300">
    <property type="entry name" value="Metallo-dependent phosphatases"/>
    <property type="match status" value="1"/>
</dbReference>
<evidence type="ECO:0000259" key="4">
    <source>
        <dbReference type="Pfam" id="PF00149"/>
    </source>
</evidence>
<name>A0ABT6HVW0_9ACTN</name>
<evidence type="ECO:0000256" key="1">
    <source>
        <dbReference type="ARBA" id="ARBA00022729"/>
    </source>
</evidence>
<comment type="caution">
    <text evidence="6">The sequence shown here is derived from an EMBL/GenBank/DDBJ whole genome shotgun (WGS) entry which is preliminary data.</text>
</comment>
<dbReference type="InterPro" id="IPR029052">
    <property type="entry name" value="Metallo-depent_PP-like"/>
</dbReference>
<feature type="domain" description="Calcineurin-like phosphoesterase" evidence="4">
    <location>
        <begin position="73"/>
        <end position="329"/>
    </location>
</feature>
<dbReference type="Proteomes" id="UP001223144">
    <property type="component" value="Unassembled WGS sequence"/>
</dbReference>
<keyword evidence="1 2" id="KW-0732">Signal</keyword>
<evidence type="ECO:0000313" key="7">
    <source>
        <dbReference type="Proteomes" id="UP001223144"/>
    </source>
</evidence>
<feature type="signal peptide" evidence="2">
    <location>
        <begin position="1"/>
        <end position="35"/>
    </location>
</feature>
<keyword evidence="2" id="KW-0547">Nucleotide-binding</keyword>
<evidence type="ECO:0000259" key="5">
    <source>
        <dbReference type="Pfam" id="PF02872"/>
    </source>
</evidence>
<dbReference type="Gene3D" id="3.60.21.10">
    <property type="match status" value="1"/>
</dbReference>
<dbReference type="Pfam" id="PF02872">
    <property type="entry name" value="5_nucleotid_C"/>
    <property type="match status" value="1"/>
</dbReference>
<dbReference type="InterPro" id="IPR008334">
    <property type="entry name" value="5'-Nucleotdase_C"/>
</dbReference>
<reference evidence="6 7" key="1">
    <citation type="submission" date="2023-04" db="EMBL/GenBank/DDBJ databases">
        <title>Streptomyces chengmaiensis sp. nov. isolated from the stem of mangrove plant in Hainan.</title>
        <authorList>
            <person name="Huang X."/>
            <person name="Zhou S."/>
            <person name="Chu X."/>
            <person name="Xie Y."/>
            <person name="Lin Y."/>
        </authorList>
    </citation>
    <scope>NUCLEOTIDE SEQUENCE [LARGE SCALE GENOMIC DNA]</scope>
    <source>
        <strain evidence="6 7">HNM0663</strain>
    </source>
</reference>
<dbReference type="RefSeq" id="WP_279931852.1">
    <property type="nucleotide sequence ID" value="NZ_JARWBG010000047.1"/>
</dbReference>
<dbReference type="Gene3D" id="3.90.780.10">
    <property type="entry name" value="5'-Nucleotidase, C-terminal domain"/>
    <property type="match status" value="1"/>
</dbReference>
<feature type="domain" description="5'-Nucleotidase C-terminal" evidence="5">
    <location>
        <begin position="439"/>
        <end position="606"/>
    </location>
</feature>
<gene>
    <name evidence="6" type="ORF">QCN29_28860</name>
</gene>
<proteinExistence type="inferred from homology"/>
<organism evidence="6 7">
    <name type="scientific">Streptomyces chengmaiensis</name>
    <dbReference type="NCBI Taxonomy" id="3040919"/>
    <lineage>
        <taxon>Bacteria</taxon>
        <taxon>Bacillati</taxon>
        <taxon>Actinomycetota</taxon>
        <taxon>Actinomycetes</taxon>
        <taxon>Kitasatosporales</taxon>
        <taxon>Streptomycetaceae</taxon>
        <taxon>Streptomyces</taxon>
    </lineage>
</organism>
<keyword evidence="7" id="KW-1185">Reference proteome</keyword>
<dbReference type="PROSITE" id="PS51318">
    <property type="entry name" value="TAT"/>
    <property type="match status" value="1"/>
</dbReference>
<feature type="region of interest" description="Disordered" evidence="3">
    <location>
        <begin position="76"/>
        <end position="102"/>
    </location>
</feature>
<comment type="similarity">
    <text evidence="2">Belongs to the 5'-nucleotidase family.</text>
</comment>
<sequence length="646" mass="68963">MSATTPHSRAHRRSRRTRRTLAVAAGIATVGALVAAVPAGAQDRGQDGDRARDRGHYGNWQRSRTVDVQLLSFNDLHGHLEPPSGSSGAVKETQPDGTVTSVPAGGIEYLAASLREAREKNRYSVTAAAGDMVGASPLISGLFHDEPTIEALNKLDLDVAGVGNHEFDEGATELARLQKGGCHPVDGCFEEGKTFEGADFPYLAANVTNEKTGKPILKPYTVWKKGGVKIGFIGVTLEGTPDIVSANGIKGLKFHDEIETINKYARELDRQGVKSIVALIHEGGSPASSSYNYDCDSPGAGDGISGPIADIAKGITSKVDALVTGHTHQAYVCTIPDPAGKPRLVTSAASYGRLYTETTLTYDRRTKDIVRTAVKTDKWRQAKLPKWLPWWWVQQHAQGKNPTAANHVVRRDQTPASDMTQLIKRWNELAVPIASRPQGHISADINGRGATTPEKPLGDLIADAQLEGLAPADKGGAQLALMNPGGIRADLVHKASGDEGDGVVTYGEAYTVQPFTNMMNVVDLTGAQLITALQQQVSGSNEESPKILQVSEGFTYTLDLTKSGADRIVVDSVKLNGEAIDPSKTYRVAMNEFLAGGGDGFTVFKEHTNKLVGVSDLEMFNAYLAAHSSPEQPLDPPAGGRITVIE</sequence>
<dbReference type="InterPro" id="IPR006311">
    <property type="entry name" value="TAT_signal"/>
</dbReference>
<dbReference type="InterPro" id="IPR004843">
    <property type="entry name" value="Calcineurin-like_PHP"/>
</dbReference>
<dbReference type="PANTHER" id="PTHR11575">
    <property type="entry name" value="5'-NUCLEOTIDASE-RELATED"/>
    <property type="match status" value="1"/>
</dbReference>
<dbReference type="PANTHER" id="PTHR11575:SF24">
    <property type="entry name" value="5'-NUCLEOTIDASE"/>
    <property type="match status" value="1"/>
</dbReference>
<evidence type="ECO:0000256" key="2">
    <source>
        <dbReference type="RuleBase" id="RU362119"/>
    </source>
</evidence>
<keyword evidence="2" id="KW-0378">Hydrolase</keyword>